<reference evidence="1" key="2">
    <citation type="journal article" date="2021" name="PeerJ">
        <title>Extensive microbial diversity within the chicken gut microbiome revealed by metagenomics and culture.</title>
        <authorList>
            <person name="Gilroy R."/>
            <person name="Ravi A."/>
            <person name="Getino M."/>
            <person name="Pursley I."/>
            <person name="Horton D.L."/>
            <person name="Alikhan N.F."/>
            <person name="Baker D."/>
            <person name="Gharbi K."/>
            <person name="Hall N."/>
            <person name="Watson M."/>
            <person name="Adriaenssens E.M."/>
            <person name="Foster-Nyarko E."/>
            <person name="Jarju S."/>
            <person name="Secka A."/>
            <person name="Antonio M."/>
            <person name="Oren A."/>
            <person name="Chaudhuri R.R."/>
            <person name="La Ragione R."/>
            <person name="Hildebrand F."/>
            <person name="Pallen M.J."/>
        </authorList>
    </citation>
    <scope>NUCLEOTIDE SEQUENCE</scope>
    <source>
        <strain evidence="1">2478</strain>
    </source>
</reference>
<dbReference type="Proteomes" id="UP000823771">
    <property type="component" value="Unassembled WGS sequence"/>
</dbReference>
<dbReference type="EMBL" id="JADILZ010000109">
    <property type="protein sequence ID" value="MBO8479437.1"/>
    <property type="molecule type" value="Genomic_DNA"/>
</dbReference>
<protein>
    <recommendedName>
        <fullName evidence="3">DUF4988 domain-containing protein</fullName>
    </recommendedName>
</protein>
<sequence>MALSLVGGVLAFSGCTDYEDDINALDDRVTVLEGTVADLQSQIESGAVITSVTQTDNGITVTLSNGESYEITNGQDGTDGTPGSVVEIGENGNWFIDNVDTGMPSQGAADADGDDADVVYYRPNMETGNWDKVTISAETGEETVEPTEESWRAAGVTAVWDSVSGTLTFTGVDGSEEPVVIKLTLSKRLTSISLIPTAYLDGVPVIKFNSYEYYPKTVNAENETVTAADDAVLTTGAATEVSYHISPSNISKTDVENPEYLIQTAEMITTRAVDGIELNVVDYDIKEDVLTATVRRAAGISLNYEGEGDYIYTAALKVPIDEGNLVENETEANVYSEYSALYEETVTPYIAALIDDSKGQTGYDCPDGVNHFYATYAEAATATSGVAETGAYNASIDLLAMVTGCDEAADAPATGHSQITKETLKANGLAFRFAVPTSPFALGDNETDQQQFAVVEQNVDEGTAVLKSTYPGAAEGAAANQAAVDKTPVVRVELVDTVNNNIVDVRYFKVQWTKVPVVSEPEDLGLVYTFDYVLGCDDFDGSFNWAQFVQYILSEVNDGSGLSYNDFVNTYSSADATYEVEYAVDATRDTDDPVFAISWDGSNSTYDEYAAAFNWNIKPVEFGSLIDGSNVADLNEGDVIDTFTIKVTLPSADNYNGDITFSFAVNVKVPELPALVGLVTSDWIVDGELARIRPVQYRSQNAQDHVTYNYDLTTLFRTNSEGSIMDNVLPVAGETDLACRAWSLQFAADQMNGYVPGFNSGRSAFRYADEDAEEQGAGYDLYNTYPAAGGVLATYMTYGEDADNPTENWHQDVHGDIALSLTGTEWTEVGTGHYKGTDEAIALLESIDTPVSDFENRVTVNAWGRINPYNHVIVKSFDVVSFQNLTRVLL</sequence>
<reference evidence="1" key="1">
    <citation type="submission" date="2020-10" db="EMBL/GenBank/DDBJ databases">
        <authorList>
            <person name="Gilroy R."/>
        </authorList>
    </citation>
    <scope>NUCLEOTIDE SEQUENCE</scope>
    <source>
        <strain evidence="1">2478</strain>
    </source>
</reference>
<accession>A0A9D9IUS7</accession>
<name>A0A9D9IUS7_9BACT</name>
<evidence type="ECO:0000313" key="1">
    <source>
        <dbReference type="EMBL" id="MBO8479437.1"/>
    </source>
</evidence>
<evidence type="ECO:0008006" key="3">
    <source>
        <dbReference type="Google" id="ProtNLM"/>
    </source>
</evidence>
<dbReference type="AlphaFoldDB" id="A0A9D9IUS7"/>
<comment type="caution">
    <text evidence="1">The sequence shown here is derived from an EMBL/GenBank/DDBJ whole genome shotgun (WGS) entry which is preliminary data.</text>
</comment>
<proteinExistence type="predicted"/>
<gene>
    <name evidence="1" type="ORF">IAB80_11220</name>
</gene>
<evidence type="ECO:0000313" key="2">
    <source>
        <dbReference type="Proteomes" id="UP000823771"/>
    </source>
</evidence>
<organism evidence="1 2">
    <name type="scientific">Candidatus Cryptobacteroides excrementipullorum</name>
    <dbReference type="NCBI Taxonomy" id="2840761"/>
    <lineage>
        <taxon>Bacteria</taxon>
        <taxon>Pseudomonadati</taxon>
        <taxon>Bacteroidota</taxon>
        <taxon>Bacteroidia</taxon>
        <taxon>Bacteroidales</taxon>
        <taxon>Candidatus Cryptobacteroides</taxon>
    </lineage>
</organism>